<keyword evidence="5" id="KW-0418">Kinase</keyword>
<dbReference type="AlphaFoldDB" id="A0A1J7BHY7"/>
<feature type="domain" description="Protein kinase" evidence="11">
    <location>
        <begin position="21"/>
        <end position="312"/>
    </location>
</feature>
<dbReference type="InterPro" id="IPR000719">
    <property type="entry name" value="Prot_kinase_dom"/>
</dbReference>
<dbReference type="CDD" id="cd14014">
    <property type="entry name" value="STKc_PknB_like"/>
    <property type="match status" value="1"/>
</dbReference>
<comment type="catalytic activity">
    <reaction evidence="8">
        <text>L-seryl-[protein] + ATP = O-phospho-L-seryl-[protein] + ADP + H(+)</text>
        <dbReference type="Rhea" id="RHEA:17989"/>
        <dbReference type="Rhea" id="RHEA-COMP:9863"/>
        <dbReference type="Rhea" id="RHEA-COMP:11604"/>
        <dbReference type="ChEBI" id="CHEBI:15378"/>
        <dbReference type="ChEBI" id="CHEBI:29999"/>
        <dbReference type="ChEBI" id="CHEBI:30616"/>
        <dbReference type="ChEBI" id="CHEBI:83421"/>
        <dbReference type="ChEBI" id="CHEBI:456216"/>
        <dbReference type="EC" id="2.7.11.1"/>
    </reaction>
</comment>
<feature type="region of interest" description="Disordered" evidence="10">
    <location>
        <begin position="411"/>
        <end position="444"/>
    </location>
</feature>
<comment type="catalytic activity">
    <reaction evidence="7">
        <text>L-threonyl-[protein] + ATP = O-phospho-L-threonyl-[protein] + ADP + H(+)</text>
        <dbReference type="Rhea" id="RHEA:46608"/>
        <dbReference type="Rhea" id="RHEA-COMP:11060"/>
        <dbReference type="Rhea" id="RHEA-COMP:11605"/>
        <dbReference type="ChEBI" id="CHEBI:15378"/>
        <dbReference type="ChEBI" id="CHEBI:30013"/>
        <dbReference type="ChEBI" id="CHEBI:30616"/>
        <dbReference type="ChEBI" id="CHEBI:61977"/>
        <dbReference type="ChEBI" id="CHEBI:456216"/>
        <dbReference type="EC" id="2.7.11.1"/>
    </reaction>
</comment>
<dbReference type="SMART" id="SM00740">
    <property type="entry name" value="PASTA"/>
    <property type="match status" value="1"/>
</dbReference>
<dbReference type="InterPro" id="IPR008271">
    <property type="entry name" value="Ser/Thr_kinase_AS"/>
</dbReference>
<protein>
    <recommendedName>
        <fullName evidence="1">non-specific serine/threonine protein kinase</fullName>
        <ecNumber evidence="1">2.7.11.1</ecNumber>
    </recommendedName>
</protein>
<evidence type="ECO:0000313" key="13">
    <source>
        <dbReference type="EMBL" id="OIV38197.1"/>
    </source>
</evidence>
<dbReference type="PROSITE" id="PS00107">
    <property type="entry name" value="PROTEIN_KINASE_ATP"/>
    <property type="match status" value="1"/>
</dbReference>
<evidence type="ECO:0000256" key="3">
    <source>
        <dbReference type="ARBA" id="ARBA00022679"/>
    </source>
</evidence>
<dbReference type="PROSITE" id="PS50011">
    <property type="entry name" value="PROTEIN_KINASE_DOM"/>
    <property type="match status" value="1"/>
</dbReference>
<organism evidence="13 14">
    <name type="scientific">Mangrovactinospora gilvigrisea</name>
    <dbReference type="NCBI Taxonomy" id="1428644"/>
    <lineage>
        <taxon>Bacteria</taxon>
        <taxon>Bacillati</taxon>
        <taxon>Actinomycetota</taxon>
        <taxon>Actinomycetes</taxon>
        <taxon>Kitasatosporales</taxon>
        <taxon>Streptomycetaceae</taxon>
        <taxon>Mangrovactinospora</taxon>
    </lineage>
</organism>
<dbReference type="InterPro" id="IPR017441">
    <property type="entry name" value="Protein_kinase_ATP_BS"/>
</dbReference>
<gene>
    <name evidence="13" type="ORF">BIV57_07065</name>
</gene>
<evidence type="ECO:0000256" key="5">
    <source>
        <dbReference type="ARBA" id="ARBA00022777"/>
    </source>
</evidence>
<dbReference type="EC" id="2.7.11.1" evidence="1"/>
<feature type="compositionally biased region" description="Low complexity" evidence="10">
    <location>
        <begin position="422"/>
        <end position="431"/>
    </location>
</feature>
<evidence type="ECO:0000313" key="14">
    <source>
        <dbReference type="Proteomes" id="UP000243342"/>
    </source>
</evidence>
<feature type="region of interest" description="Disordered" evidence="10">
    <location>
        <begin position="293"/>
        <end position="383"/>
    </location>
</feature>
<keyword evidence="3" id="KW-0808">Transferase</keyword>
<dbReference type="GO" id="GO:0045717">
    <property type="term" value="P:negative regulation of fatty acid biosynthetic process"/>
    <property type="evidence" value="ECO:0007669"/>
    <property type="project" value="UniProtKB-ARBA"/>
</dbReference>
<dbReference type="Pfam" id="PF00069">
    <property type="entry name" value="Pkinase"/>
    <property type="match status" value="1"/>
</dbReference>
<dbReference type="SUPFAM" id="SSF56112">
    <property type="entry name" value="Protein kinase-like (PK-like)"/>
    <property type="match status" value="1"/>
</dbReference>
<dbReference type="InterPro" id="IPR005543">
    <property type="entry name" value="PASTA_dom"/>
</dbReference>
<dbReference type="RefSeq" id="WP_071655834.1">
    <property type="nucleotide sequence ID" value="NZ_MLCF01000027.1"/>
</dbReference>
<evidence type="ECO:0000256" key="2">
    <source>
        <dbReference type="ARBA" id="ARBA00022527"/>
    </source>
</evidence>
<keyword evidence="14" id="KW-1185">Reference proteome</keyword>
<evidence type="ECO:0000256" key="4">
    <source>
        <dbReference type="ARBA" id="ARBA00022741"/>
    </source>
</evidence>
<keyword evidence="6 9" id="KW-0067">ATP-binding</keyword>
<sequence>MVNGTDGQGEAGRTLGAGGRYLIQGLLGEGGMASVHRAYDTVLDRNVAIKTMHSEFSREQSFRERFRREAQAVARLNHTNIVAVYDSGEEPSDEGAPVPYIVMEYVEGDPLRDVLNADIEQFGAMPADRALTITADVLAALAASHEMGLVHRDIKPGNVMVTRRGVVKVMDFGIARAVQSGVTSMTQTGMVVGTPQYLSPEQALGRAVDARSDLYTTGVMLFELLTGQLPFEGDSPLSIAYHHVQTPPPVPSGINRAIPPAVDALVNRALAKDPAHRFQSADEMIAEIRRINSPDTLGGTAPMVTGGAHPGVHPSQAASGQQYAFGPIQQGAPGGPQSGYSAPISEVYSGYGPPSQAGGPPTPNPYQQQPVGGAPSAPSGASRKRGPLIVVAAVVAAGAITGVSLMLANSGGGGGKPNPHTSSSHSAAAKSNDGLQGPVDPKGGYKASDFKDCDNTFPGQNNTVTVPNLSFNTVKWSTECAERPAVGLKVKTVESPSAVWRKGTVLSQKPDQNSQVKKGSTVTLTVSSGP</sequence>
<evidence type="ECO:0000256" key="7">
    <source>
        <dbReference type="ARBA" id="ARBA00047899"/>
    </source>
</evidence>
<dbReference type="GO" id="GO:0005524">
    <property type="term" value="F:ATP binding"/>
    <property type="evidence" value="ECO:0007669"/>
    <property type="project" value="UniProtKB-UniRule"/>
</dbReference>
<dbReference type="FunFam" id="1.10.510.10:FF:000021">
    <property type="entry name" value="Serine/threonine protein kinase"/>
    <property type="match status" value="1"/>
</dbReference>
<evidence type="ECO:0000256" key="1">
    <source>
        <dbReference type="ARBA" id="ARBA00012513"/>
    </source>
</evidence>
<dbReference type="GO" id="GO:0004674">
    <property type="term" value="F:protein serine/threonine kinase activity"/>
    <property type="evidence" value="ECO:0007669"/>
    <property type="project" value="UniProtKB-KW"/>
</dbReference>
<evidence type="ECO:0000259" key="11">
    <source>
        <dbReference type="PROSITE" id="PS50011"/>
    </source>
</evidence>
<dbReference type="Proteomes" id="UP000243342">
    <property type="component" value="Unassembled WGS sequence"/>
</dbReference>
<dbReference type="PANTHER" id="PTHR43289:SF34">
    <property type="entry name" value="SERINE_THREONINE-PROTEIN KINASE YBDM-RELATED"/>
    <property type="match status" value="1"/>
</dbReference>
<evidence type="ECO:0000256" key="8">
    <source>
        <dbReference type="ARBA" id="ARBA00048679"/>
    </source>
</evidence>
<name>A0A1J7BHY7_9ACTN</name>
<dbReference type="PROSITE" id="PS51178">
    <property type="entry name" value="PASTA"/>
    <property type="match status" value="1"/>
</dbReference>
<keyword evidence="4 9" id="KW-0547">Nucleotide-binding</keyword>
<evidence type="ECO:0000256" key="9">
    <source>
        <dbReference type="PROSITE-ProRule" id="PRU10141"/>
    </source>
</evidence>
<evidence type="ECO:0000256" key="10">
    <source>
        <dbReference type="SAM" id="MobiDB-lite"/>
    </source>
</evidence>
<dbReference type="Gene3D" id="1.10.510.10">
    <property type="entry name" value="Transferase(Phosphotransferase) domain 1"/>
    <property type="match status" value="1"/>
</dbReference>
<dbReference type="InterPro" id="IPR011009">
    <property type="entry name" value="Kinase-like_dom_sf"/>
</dbReference>
<feature type="domain" description="PASTA" evidence="12">
    <location>
        <begin position="460"/>
        <end position="528"/>
    </location>
</feature>
<dbReference type="Gene3D" id="3.30.200.20">
    <property type="entry name" value="Phosphorylase Kinase, domain 1"/>
    <property type="match status" value="1"/>
</dbReference>
<dbReference type="PROSITE" id="PS00108">
    <property type="entry name" value="PROTEIN_KINASE_ST"/>
    <property type="match status" value="1"/>
</dbReference>
<accession>A0A1J7BHY7</accession>
<feature type="binding site" evidence="9">
    <location>
        <position position="50"/>
    </location>
    <ligand>
        <name>ATP</name>
        <dbReference type="ChEBI" id="CHEBI:30616"/>
    </ligand>
</feature>
<keyword evidence="2" id="KW-0723">Serine/threonine-protein kinase</keyword>
<evidence type="ECO:0000256" key="6">
    <source>
        <dbReference type="ARBA" id="ARBA00022840"/>
    </source>
</evidence>
<comment type="caution">
    <text evidence="13">The sequence shown here is derived from an EMBL/GenBank/DDBJ whole genome shotgun (WGS) entry which is preliminary data.</text>
</comment>
<dbReference type="PANTHER" id="PTHR43289">
    <property type="entry name" value="MITOGEN-ACTIVATED PROTEIN KINASE KINASE KINASE 20-RELATED"/>
    <property type="match status" value="1"/>
</dbReference>
<feature type="compositionally biased region" description="Polar residues" evidence="10">
    <location>
        <begin position="505"/>
        <end position="530"/>
    </location>
</feature>
<dbReference type="OrthoDB" id="9762169at2"/>
<proteinExistence type="predicted"/>
<feature type="region of interest" description="Disordered" evidence="10">
    <location>
        <begin position="504"/>
        <end position="530"/>
    </location>
</feature>
<dbReference type="CDD" id="cd06577">
    <property type="entry name" value="PASTA_pknB"/>
    <property type="match status" value="1"/>
</dbReference>
<dbReference type="STRING" id="1428644.BIV57_07065"/>
<evidence type="ECO:0000259" key="12">
    <source>
        <dbReference type="PROSITE" id="PS51178"/>
    </source>
</evidence>
<dbReference type="FunFam" id="3.30.200.20:FF:000035">
    <property type="entry name" value="Serine/threonine protein kinase Stk1"/>
    <property type="match status" value="1"/>
</dbReference>
<dbReference type="EMBL" id="MLCF01000027">
    <property type="protein sequence ID" value="OIV38197.1"/>
    <property type="molecule type" value="Genomic_DNA"/>
</dbReference>
<dbReference type="Pfam" id="PF03793">
    <property type="entry name" value="PASTA"/>
    <property type="match status" value="1"/>
</dbReference>
<dbReference type="SMART" id="SM00220">
    <property type="entry name" value="S_TKc"/>
    <property type="match status" value="1"/>
</dbReference>
<reference evidence="13 14" key="1">
    <citation type="submission" date="2016-10" db="EMBL/GenBank/DDBJ databases">
        <title>Genome sequence of Streptomyces gilvigriseus MUSC 26.</title>
        <authorList>
            <person name="Lee L.-H."/>
            <person name="Ser H.-L."/>
        </authorList>
    </citation>
    <scope>NUCLEOTIDE SEQUENCE [LARGE SCALE GENOMIC DNA]</scope>
    <source>
        <strain evidence="13 14">MUSC 26</strain>
    </source>
</reference>
<dbReference type="Gene3D" id="3.30.10.20">
    <property type="match status" value="1"/>
</dbReference>